<dbReference type="Proteomes" id="UP000264294">
    <property type="component" value="Unassembled WGS sequence"/>
</dbReference>
<keyword evidence="1" id="KW-0812">Transmembrane</keyword>
<evidence type="ECO:0000313" key="2">
    <source>
        <dbReference type="EMBL" id="RFT66894.1"/>
    </source>
</evidence>
<evidence type="ECO:0000256" key="1">
    <source>
        <dbReference type="SAM" id="Phobius"/>
    </source>
</evidence>
<dbReference type="EMBL" id="QVOD01000011">
    <property type="protein sequence ID" value="RFT66894.1"/>
    <property type="molecule type" value="Genomic_DNA"/>
</dbReference>
<organism evidence="2 3">
    <name type="scientific">Bacillus clarus</name>
    <dbReference type="NCBI Taxonomy" id="2338372"/>
    <lineage>
        <taxon>Bacteria</taxon>
        <taxon>Bacillati</taxon>
        <taxon>Bacillota</taxon>
        <taxon>Bacilli</taxon>
        <taxon>Bacillales</taxon>
        <taxon>Bacillaceae</taxon>
        <taxon>Bacillus</taxon>
        <taxon>Bacillus cereus group</taxon>
    </lineage>
</organism>
<proteinExistence type="predicted"/>
<evidence type="ECO:0008006" key="4">
    <source>
        <dbReference type="Google" id="ProtNLM"/>
    </source>
</evidence>
<feature type="transmembrane region" description="Helical" evidence="1">
    <location>
        <begin position="40"/>
        <end position="58"/>
    </location>
</feature>
<name>A0ABX9KW15_9BACI</name>
<evidence type="ECO:0000313" key="3">
    <source>
        <dbReference type="Proteomes" id="UP000264294"/>
    </source>
</evidence>
<keyword evidence="1" id="KW-0472">Membrane</keyword>
<sequence>MAGVVQLKDYLIRACFALITVGITLLIANIFNIHISVNRYPFLIIIAIAGGWGGWYLLKKRNTNTEKGIPK</sequence>
<gene>
    <name evidence="2" type="ORF">D0U04_11980</name>
</gene>
<reference evidence="2 3" key="1">
    <citation type="submission" date="2018-08" db="EMBL/GenBank/DDBJ databases">
        <title>Bacillus clarus sp. nov. strain PS00077A.</title>
        <authorList>
            <person name="Mendez Acevedo M."/>
            <person name="Carroll L."/>
            <person name="Mukherjee M."/>
            <person name="Wiedmann M."/>
            <person name="Kovac J."/>
        </authorList>
    </citation>
    <scope>NUCLEOTIDE SEQUENCE [LARGE SCALE GENOMIC DNA]</scope>
    <source>
        <strain evidence="2 3">PS00077A</strain>
    </source>
</reference>
<accession>A0ABX9KW15</accession>
<keyword evidence="1" id="KW-1133">Transmembrane helix</keyword>
<comment type="caution">
    <text evidence="2">The sequence shown here is derived from an EMBL/GenBank/DDBJ whole genome shotgun (WGS) entry which is preliminary data.</text>
</comment>
<feature type="transmembrane region" description="Helical" evidence="1">
    <location>
        <begin position="12"/>
        <end position="34"/>
    </location>
</feature>
<keyword evidence="3" id="KW-1185">Reference proteome</keyword>
<protein>
    <recommendedName>
        <fullName evidence="4">Group-specific protein</fullName>
    </recommendedName>
</protein>